<dbReference type="RefSeq" id="WP_347435629.1">
    <property type="nucleotide sequence ID" value="NZ_CP089291.1"/>
</dbReference>
<protein>
    <recommendedName>
        <fullName evidence="3">Rad50/SbcC-type AAA domain-containing protein</fullName>
    </recommendedName>
</protein>
<evidence type="ECO:0000313" key="2">
    <source>
        <dbReference type="Proteomes" id="UP000830167"/>
    </source>
</evidence>
<dbReference type="SUPFAM" id="SSF52540">
    <property type="entry name" value="P-loop containing nucleoside triphosphate hydrolases"/>
    <property type="match status" value="1"/>
</dbReference>
<evidence type="ECO:0000313" key="1">
    <source>
        <dbReference type="EMBL" id="UOF88947.1"/>
    </source>
</evidence>
<dbReference type="InterPro" id="IPR027417">
    <property type="entry name" value="P-loop_NTPase"/>
</dbReference>
<proteinExistence type="predicted"/>
<gene>
    <name evidence="1" type="ORF">LSG31_13520</name>
</gene>
<reference evidence="1" key="1">
    <citation type="submission" date="2021-12" db="EMBL/GenBank/DDBJ databases">
        <title>Alicyclobacillaceae gen. nov., sp. nov., isolated from chalcocite enrichment system.</title>
        <authorList>
            <person name="Jiang Z."/>
        </authorList>
    </citation>
    <scope>NUCLEOTIDE SEQUENCE</scope>
    <source>
        <strain evidence="1">MYW30-H2</strain>
    </source>
</reference>
<sequence length="623" mass="72572">MYGFYIKELRIIGSGLEDAVIVLEKGLNVINGPSNTGKSYIFNCINYMFGADSLREIKESNGYEKIFLEIRDFENDTPITLLRFINKKDIFYALTDIKSFSSVERFKLNPDHDASSDNNISKFLLKQIGITENKFLLSNKSGKKKTLGFRSIVNLSMISETKIISDMDSPVFNKIKTDETYCKSVFKFLLTGFDDINCEEIEKEEIRKAKIDSKIEYINNEISKLLNEQMVTQKQLDDISSDKIADINKYSEEILKVEKLIEDKRKVIHEKKLSQNELNLKRNQLSLLIEKFKILRNQYESDLERLTFLQDGEDCLNQIYFNHCPICNSEVDNEIFKEEYSLEVLEASQQEESKIKIHLLELDKTIETTYLETEIIDFAIQTNDLEIDKYKREVDELISKELTPLKNVLTSLLEMSNIKFKLKDIEDRVLSKKGELISFIETRKQKQTQLDYNSSIPKEILKEFTNEIFNTLTDWGYKDLYDITFDIKKQDLIINDQDRKGNGKGYRAFFYAAFSVSLMNYLLSKNHPFTRVLLLDSPITTLKESDLENGIIEDDDMIDISMQDSLFISLSKNSDNKQILIFENKHLPQQVKCNHIAFTKGKSKGRYGFFPIKNDIHLKKEIH</sequence>
<evidence type="ECO:0008006" key="3">
    <source>
        <dbReference type="Google" id="ProtNLM"/>
    </source>
</evidence>
<keyword evidence="2" id="KW-1185">Reference proteome</keyword>
<dbReference type="Proteomes" id="UP000830167">
    <property type="component" value="Chromosome"/>
</dbReference>
<dbReference type="EMBL" id="CP089291">
    <property type="protein sequence ID" value="UOF88947.1"/>
    <property type="molecule type" value="Genomic_DNA"/>
</dbReference>
<name>A0ABY4CEK5_9BACL</name>
<accession>A0ABY4CEK5</accession>
<organism evidence="1 2">
    <name type="scientific">Fodinisporobacter ferrooxydans</name>
    <dbReference type="NCBI Taxonomy" id="2901836"/>
    <lineage>
        <taxon>Bacteria</taxon>
        <taxon>Bacillati</taxon>
        <taxon>Bacillota</taxon>
        <taxon>Bacilli</taxon>
        <taxon>Bacillales</taxon>
        <taxon>Alicyclobacillaceae</taxon>
        <taxon>Fodinisporobacter</taxon>
    </lineage>
</organism>